<proteinExistence type="inferred from homology"/>
<comment type="subcellular location">
    <subcellularLocation>
        <location evidence="1">Membrane</location>
        <topology evidence="1">Multi-pass membrane protein</topology>
    </subcellularLocation>
</comment>
<dbReference type="PANTHER" id="PTHR31806">
    <property type="entry name" value="PURINE-CYTOSINE PERMEASE FCY2-RELATED"/>
    <property type="match status" value="1"/>
</dbReference>
<dbReference type="GO" id="GO:0005886">
    <property type="term" value="C:plasma membrane"/>
    <property type="evidence" value="ECO:0007669"/>
    <property type="project" value="TreeGrafter"/>
</dbReference>
<feature type="transmembrane region" description="Helical" evidence="8">
    <location>
        <begin position="90"/>
        <end position="112"/>
    </location>
</feature>
<name>A0A7D5H527_9PSED</name>
<comment type="similarity">
    <text evidence="2 7">Belongs to the purine-cytosine permease (2.A.39) family.</text>
</comment>
<feature type="transmembrane region" description="Helical" evidence="8">
    <location>
        <begin position="231"/>
        <end position="256"/>
    </location>
</feature>
<gene>
    <name evidence="9" type="ORF">HWQ56_10715</name>
</gene>
<keyword evidence="10" id="KW-1185">Reference proteome</keyword>
<dbReference type="GO" id="GO:0022857">
    <property type="term" value="F:transmembrane transporter activity"/>
    <property type="evidence" value="ECO:0007669"/>
    <property type="project" value="InterPro"/>
</dbReference>
<evidence type="ECO:0000256" key="4">
    <source>
        <dbReference type="ARBA" id="ARBA00022692"/>
    </source>
</evidence>
<protein>
    <submittedName>
        <fullName evidence="9">Cytosine permease</fullName>
    </submittedName>
</protein>
<dbReference type="Gene3D" id="1.10.4160.10">
    <property type="entry name" value="Hydantoin permease"/>
    <property type="match status" value="1"/>
</dbReference>
<reference evidence="9 10" key="1">
    <citation type="submission" date="2020-06" db="EMBL/GenBank/DDBJ databases">
        <title>Pseudomonas eucalypticola sp. nov., an endophyte of Eucalyptus dunnii leaves with biocontrol ability of eucalyptus leaf blight.</title>
        <authorList>
            <person name="Liu Y."/>
            <person name="Song Z."/>
            <person name="Zeng H."/>
            <person name="Lu M."/>
            <person name="Wang X."/>
            <person name="Lian X."/>
            <person name="Zhang Q."/>
        </authorList>
    </citation>
    <scope>NUCLEOTIDE SEQUENCE [LARGE SCALE GENOMIC DNA]</scope>
    <source>
        <strain evidence="9 10">NP-1</strain>
    </source>
</reference>
<feature type="transmembrane region" description="Helical" evidence="8">
    <location>
        <begin position="132"/>
        <end position="151"/>
    </location>
</feature>
<dbReference type="CDD" id="cd11484">
    <property type="entry name" value="SLC-NCS1sbd_CobB-like"/>
    <property type="match status" value="1"/>
</dbReference>
<sequence>MEIENRSVEFIPENERYGSVKRLFTVWCSANMQVTTMVIGALGIVAGLNLGWTFIGLIIGNLIGSIFMAAHSAQGPHLGIPQMIQSRAQFGVIGAGVPLAIVVIAYILFTAANGVVMRDSIKAVVPVSDNNAIILFGALTLIVGFVGYELIHRIGAWMSAISSIIFTLAAYAILKHGLPEGVWLLSGSTFKFATFCLVVTQAASWTLGFGPYVADYSRYLPSSISTRSTFWYSYLGIVVGSTILMLLGAVMAASAIDVTTDPGSAIAKLFPGYESLAYYVIIIGVLEWNVMNLYSSYMSTVTIFTGFNGTSRISLLTKFSIMAVVAIIVTVIAIAAQYNFNAYFSDILIAQVYVLVPWSAINLVDYYLIRKGRYSVPAMYDSEGIYGKINWNTLFIYAITVIVQIPFMELSFYKGPIDKIIGTDISWLPALIIPGALYYFMNRSKRLHLTPFDGTHLPTTSMANLKNTGI</sequence>
<dbReference type="PANTHER" id="PTHR31806:SF1">
    <property type="entry name" value="PURINE-CYTOSINE PERMEASE FCY2-RELATED"/>
    <property type="match status" value="1"/>
</dbReference>
<accession>A0A7D5H527</accession>
<feature type="transmembrane region" description="Helical" evidence="8">
    <location>
        <begin position="389"/>
        <end position="408"/>
    </location>
</feature>
<dbReference type="AlphaFoldDB" id="A0A7D5H527"/>
<evidence type="ECO:0000256" key="6">
    <source>
        <dbReference type="ARBA" id="ARBA00023136"/>
    </source>
</evidence>
<keyword evidence="5 8" id="KW-1133">Transmembrane helix</keyword>
<feature type="transmembrane region" description="Helical" evidence="8">
    <location>
        <begin position="158"/>
        <end position="178"/>
    </location>
</feature>
<keyword evidence="6 7" id="KW-0472">Membrane</keyword>
<feature type="transmembrane region" description="Helical" evidence="8">
    <location>
        <begin position="420"/>
        <end position="440"/>
    </location>
</feature>
<dbReference type="InterPro" id="IPR026030">
    <property type="entry name" value="Pur-cyt_permease_Fcy2/21/22"/>
</dbReference>
<feature type="transmembrane region" description="Helical" evidence="8">
    <location>
        <begin position="348"/>
        <end position="368"/>
    </location>
</feature>
<dbReference type="PIRSF" id="PIRSF002744">
    <property type="entry name" value="Pur-cyt_permease"/>
    <property type="match status" value="1"/>
</dbReference>
<feature type="transmembrane region" description="Helical" evidence="8">
    <location>
        <begin position="315"/>
        <end position="336"/>
    </location>
</feature>
<dbReference type="Pfam" id="PF02133">
    <property type="entry name" value="Transp_cyt_pur"/>
    <property type="match status" value="1"/>
</dbReference>
<evidence type="ECO:0000313" key="9">
    <source>
        <dbReference type="EMBL" id="QKZ04229.1"/>
    </source>
</evidence>
<evidence type="ECO:0000256" key="7">
    <source>
        <dbReference type="PIRNR" id="PIRNR002744"/>
    </source>
</evidence>
<dbReference type="KEGG" id="pez:HWQ56_10715"/>
<dbReference type="Proteomes" id="UP000509568">
    <property type="component" value="Chromosome"/>
</dbReference>
<evidence type="ECO:0000256" key="2">
    <source>
        <dbReference type="ARBA" id="ARBA00008974"/>
    </source>
</evidence>
<organism evidence="9 10">
    <name type="scientific">Pseudomonas eucalypticola</name>
    <dbReference type="NCBI Taxonomy" id="2599595"/>
    <lineage>
        <taxon>Bacteria</taxon>
        <taxon>Pseudomonadati</taxon>
        <taxon>Pseudomonadota</taxon>
        <taxon>Gammaproteobacteria</taxon>
        <taxon>Pseudomonadales</taxon>
        <taxon>Pseudomonadaceae</taxon>
        <taxon>Pseudomonas</taxon>
    </lineage>
</organism>
<evidence type="ECO:0000256" key="8">
    <source>
        <dbReference type="SAM" id="Phobius"/>
    </source>
</evidence>
<keyword evidence="4 8" id="KW-0812">Transmembrane</keyword>
<evidence type="ECO:0000256" key="1">
    <source>
        <dbReference type="ARBA" id="ARBA00004141"/>
    </source>
</evidence>
<evidence type="ECO:0000256" key="3">
    <source>
        <dbReference type="ARBA" id="ARBA00022448"/>
    </source>
</evidence>
<feature type="transmembrane region" description="Helical" evidence="8">
    <location>
        <begin position="52"/>
        <end position="70"/>
    </location>
</feature>
<dbReference type="InterPro" id="IPR001248">
    <property type="entry name" value="Pur-cyt_permease"/>
</dbReference>
<feature type="transmembrane region" description="Helical" evidence="8">
    <location>
        <begin position="190"/>
        <end position="210"/>
    </location>
</feature>
<dbReference type="EMBL" id="CP056030">
    <property type="protein sequence ID" value="QKZ04229.1"/>
    <property type="molecule type" value="Genomic_DNA"/>
</dbReference>
<evidence type="ECO:0000313" key="10">
    <source>
        <dbReference type="Proteomes" id="UP000509568"/>
    </source>
</evidence>
<dbReference type="RefSeq" id="WP_176570447.1">
    <property type="nucleotide sequence ID" value="NZ_CP056030.1"/>
</dbReference>
<keyword evidence="3 7" id="KW-0813">Transport</keyword>
<evidence type="ECO:0000256" key="5">
    <source>
        <dbReference type="ARBA" id="ARBA00022989"/>
    </source>
</evidence>
<feature type="transmembrane region" description="Helical" evidence="8">
    <location>
        <begin position="24"/>
        <end position="46"/>
    </location>
</feature>
<feature type="transmembrane region" description="Helical" evidence="8">
    <location>
        <begin position="276"/>
        <end position="294"/>
    </location>
</feature>